<evidence type="ECO:0000313" key="3">
    <source>
        <dbReference type="Proteomes" id="UP000006671"/>
    </source>
</evidence>
<dbReference type="EMBL" id="GG738847">
    <property type="protein sequence ID" value="EFC49587.1"/>
    <property type="molecule type" value="Genomic_DNA"/>
</dbReference>
<evidence type="ECO:0000313" key="2">
    <source>
        <dbReference type="EMBL" id="EFC49587.1"/>
    </source>
</evidence>
<feature type="compositionally biased region" description="Basic and acidic residues" evidence="1">
    <location>
        <begin position="240"/>
        <end position="259"/>
    </location>
</feature>
<name>D2V0W8_NAEGR</name>
<dbReference type="GeneID" id="8855471"/>
<dbReference type="KEGG" id="ngr:NAEGRDRAFT_62443"/>
<dbReference type="RefSeq" id="XP_002682331.1">
    <property type="nucleotide sequence ID" value="XM_002682285.1"/>
</dbReference>
<gene>
    <name evidence="2" type="ORF">NAEGRDRAFT_62443</name>
</gene>
<feature type="region of interest" description="Disordered" evidence="1">
    <location>
        <begin position="386"/>
        <end position="414"/>
    </location>
</feature>
<feature type="region of interest" description="Disordered" evidence="1">
    <location>
        <begin position="123"/>
        <end position="156"/>
    </location>
</feature>
<reference evidence="2 3" key="1">
    <citation type="journal article" date="2010" name="Cell">
        <title>The genome of Naegleria gruberi illuminates early eukaryotic versatility.</title>
        <authorList>
            <person name="Fritz-Laylin L.K."/>
            <person name="Prochnik S.E."/>
            <person name="Ginger M.L."/>
            <person name="Dacks J.B."/>
            <person name="Carpenter M.L."/>
            <person name="Field M.C."/>
            <person name="Kuo A."/>
            <person name="Paredez A."/>
            <person name="Chapman J."/>
            <person name="Pham J."/>
            <person name="Shu S."/>
            <person name="Neupane R."/>
            <person name="Cipriano M."/>
            <person name="Mancuso J."/>
            <person name="Tu H."/>
            <person name="Salamov A."/>
            <person name="Lindquist E."/>
            <person name="Shapiro H."/>
            <person name="Lucas S."/>
            <person name="Grigoriev I.V."/>
            <person name="Cande W.Z."/>
            <person name="Fulton C."/>
            <person name="Rokhsar D.S."/>
            <person name="Dawson S.C."/>
        </authorList>
    </citation>
    <scope>NUCLEOTIDE SEQUENCE [LARGE SCALE GENOMIC DNA]</scope>
    <source>
        <strain evidence="2 3">NEG-M</strain>
    </source>
</reference>
<feature type="compositionally biased region" description="Low complexity" evidence="1">
    <location>
        <begin position="29"/>
        <end position="53"/>
    </location>
</feature>
<organism evidence="3">
    <name type="scientific">Naegleria gruberi</name>
    <name type="common">Amoeba</name>
    <dbReference type="NCBI Taxonomy" id="5762"/>
    <lineage>
        <taxon>Eukaryota</taxon>
        <taxon>Discoba</taxon>
        <taxon>Heterolobosea</taxon>
        <taxon>Tetramitia</taxon>
        <taxon>Eutetramitia</taxon>
        <taxon>Vahlkampfiidae</taxon>
        <taxon>Naegleria</taxon>
    </lineage>
</organism>
<dbReference type="AlphaFoldDB" id="D2V0W8"/>
<feature type="region of interest" description="Disordered" evidence="1">
    <location>
        <begin position="28"/>
        <end position="94"/>
    </location>
</feature>
<evidence type="ECO:0000256" key="1">
    <source>
        <dbReference type="SAM" id="MobiDB-lite"/>
    </source>
</evidence>
<feature type="compositionally biased region" description="Acidic residues" evidence="1">
    <location>
        <begin position="403"/>
        <end position="414"/>
    </location>
</feature>
<dbReference type="Proteomes" id="UP000006671">
    <property type="component" value="Unassembled WGS sequence"/>
</dbReference>
<keyword evidence="3" id="KW-1185">Reference proteome</keyword>
<sequence length="436" mass="48835">MGGYPSALSNGKKTSESVSIGTGISVYLDNQSSTSSSNRPNSSTNNSRSQSDPNISRKGTYKATESNRRSLLLKTSDEELARNEDDDIKTDVFSSEPENRYAQFKVLQESLPKTNLSPKTPLIALDSSNSQTSYHKRTPMVQKEESYSPSGSSSRSRKIIIEERPFSPSNNPITISSPKNQAAIPDPQGLTIGVPLNHSTSVRIGKKKTQSSEIDAILNPNSEFQMKKIDPFAIPQHRNQRYDNKPSEKNAKDLKKKTTDPNTKMANDVDNFINLMLSKDAEEPEQNINDLREVSLPTNPAHLTPVTYHGGANRRRKSTTTEDVDDIEKQLEALKRSRSTFSTNKRKDVQPVNNPMIVVVGGDHTLTKDKSLYNVGGIISEKKKMESAKRKTRNRRKSFTMDLDNEDESVGDERDEFNFELETECATEYTESEFEN</sequence>
<dbReference type="VEuPathDB" id="AmoebaDB:NAEGRDRAFT_62443"/>
<protein>
    <submittedName>
        <fullName evidence="2">Predicted protein</fullName>
    </submittedName>
</protein>
<feature type="region of interest" description="Disordered" evidence="1">
    <location>
        <begin position="236"/>
        <end position="266"/>
    </location>
</feature>
<accession>D2V0W8</accession>
<feature type="region of interest" description="Disordered" evidence="1">
    <location>
        <begin position="297"/>
        <end position="325"/>
    </location>
</feature>
<dbReference type="InParanoid" id="D2V0W8"/>
<proteinExistence type="predicted"/>